<feature type="region of interest" description="Disordered" evidence="5">
    <location>
        <begin position="668"/>
        <end position="693"/>
    </location>
</feature>
<keyword evidence="1" id="KW-0805">Transcription regulation</keyword>
<dbReference type="PANTHER" id="PTHR31744">
    <property type="entry name" value="PROTEIN CUP-SHAPED COTYLEDON 2-RELATED"/>
    <property type="match status" value="1"/>
</dbReference>
<dbReference type="Pfam" id="PF02365">
    <property type="entry name" value="NAM"/>
    <property type="match status" value="1"/>
</dbReference>
<reference evidence="7" key="1">
    <citation type="submission" date="2018-02" db="EMBL/GenBank/DDBJ databases">
        <authorList>
            <person name="Cohen D.B."/>
            <person name="Kent A.D."/>
        </authorList>
    </citation>
    <scope>NUCLEOTIDE SEQUENCE</scope>
</reference>
<feature type="compositionally biased region" description="Polar residues" evidence="5">
    <location>
        <begin position="672"/>
        <end position="693"/>
    </location>
</feature>
<keyword evidence="3" id="KW-0804">Transcription</keyword>
<evidence type="ECO:0000256" key="1">
    <source>
        <dbReference type="ARBA" id="ARBA00023015"/>
    </source>
</evidence>
<dbReference type="InterPro" id="IPR036093">
    <property type="entry name" value="NAC_dom_sf"/>
</dbReference>
<dbReference type="PROSITE" id="PS51005">
    <property type="entry name" value="NAC"/>
    <property type="match status" value="1"/>
</dbReference>
<dbReference type="EMBL" id="OIVN01000075">
    <property type="protein sequence ID" value="SPC73789.1"/>
    <property type="molecule type" value="Genomic_DNA"/>
</dbReference>
<keyword evidence="2" id="KW-0238">DNA-binding</keyword>
<feature type="compositionally biased region" description="Polar residues" evidence="5">
    <location>
        <begin position="207"/>
        <end position="220"/>
    </location>
</feature>
<dbReference type="PANTHER" id="PTHR31744:SF210">
    <property type="entry name" value="NAC DOMAIN-CONTAINING PROTEIN 86-LIKE"/>
    <property type="match status" value="1"/>
</dbReference>
<feature type="compositionally biased region" description="Low complexity" evidence="5">
    <location>
        <begin position="749"/>
        <end position="758"/>
    </location>
</feature>
<dbReference type="GO" id="GO:0006355">
    <property type="term" value="P:regulation of DNA-templated transcription"/>
    <property type="evidence" value="ECO:0007669"/>
    <property type="project" value="InterPro"/>
</dbReference>
<feature type="compositionally biased region" description="Polar residues" evidence="5">
    <location>
        <begin position="765"/>
        <end position="782"/>
    </location>
</feature>
<keyword evidence="4" id="KW-0539">Nucleus</keyword>
<accession>A0A2N9EGV6</accession>
<organism evidence="7">
    <name type="scientific">Fagus sylvatica</name>
    <name type="common">Beechnut</name>
    <dbReference type="NCBI Taxonomy" id="28930"/>
    <lineage>
        <taxon>Eukaryota</taxon>
        <taxon>Viridiplantae</taxon>
        <taxon>Streptophyta</taxon>
        <taxon>Embryophyta</taxon>
        <taxon>Tracheophyta</taxon>
        <taxon>Spermatophyta</taxon>
        <taxon>Magnoliopsida</taxon>
        <taxon>eudicotyledons</taxon>
        <taxon>Gunneridae</taxon>
        <taxon>Pentapetalae</taxon>
        <taxon>rosids</taxon>
        <taxon>fabids</taxon>
        <taxon>Fagales</taxon>
        <taxon>Fagaceae</taxon>
        <taxon>Fagus</taxon>
    </lineage>
</organism>
<name>A0A2N9EGV6_FAGSY</name>
<evidence type="ECO:0000256" key="2">
    <source>
        <dbReference type="ARBA" id="ARBA00023125"/>
    </source>
</evidence>
<dbReference type="InterPro" id="IPR003441">
    <property type="entry name" value="NAC-dom"/>
</dbReference>
<sequence>MAVMNSNLPHWFRFSPTEEEAIEEILIQKITGNDKEVSFIHEIDFYEHEPSELPRFSGIATKDREWFFFTQQERKHQNRNGINRLTNAGYWKSTGTDQEIYSGENLIGMRKILVFHIGRPPKGKGTCWVMHEYRTTLEEYDGTKTGQVLNIMQKAFVLCRLFEKKKTKKKLKRALAHVSPALEVQAQIRIKTKKKSKQALAHVSPASEVQAQTHQTSNPSCGAEMSDATMCVATAPVERNNDNDYHHNSYVAENQVAEVTSSEVDEHPKEDVKMFFVLYPEEQDKLFPAPSLPPISPAVSTPFKVNSSHEETQSEPTLTPASQALWEQVEKHRINAYAADNQVAEAKATEMQLELVSFRCMFCPVTNDLNSGHCGHPQYGTNEYWDLLANATDDDPLKKMVSVKDSGSCSGSDARLANAQHPFVLSCLFKKQDESIEVPNHDVAEPAVLFRTTAKSSPEDTQAELAPEPVSKLLGWKAENDPTSVECFITEASDGSTSDTVAPVNYNNSNSYGVENKVGELPAPEPDPEMERHLDILYEPLFDPRFGPEDWTLFSSINTQMSAELGSSDISLLAPNDFISVLCDPEECSYDKCGNQKNLAYEGQTSMNTEVANALLPAEEIIDRKPHLQMETTPLQNPVSSGGGAEQIYDSRLKESNNHLSAFASGEVRNGFSITPRQRQNQPSNENSMTQMMQGTPPRRIRFHCKLQVRPLTTSLMSEDCSYTTGDHELKPVATEEEKASEKHAVASGHSAAASALSEPRKILSDSTENCNTPQEPNTSMRPSLKLQGNILTGTNVFSLLSKAPPCSSLKLATCSSVQGSGDCSLVHNLC</sequence>
<feature type="domain" description="NAC" evidence="6">
    <location>
        <begin position="8"/>
        <end position="164"/>
    </location>
</feature>
<evidence type="ECO:0000256" key="5">
    <source>
        <dbReference type="SAM" id="MobiDB-lite"/>
    </source>
</evidence>
<dbReference type="AlphaFoldDB" id="A0A2N9EGV6"/>
<evidence type="ECO:0000256" key="4">
    <source>
        <dbReference type="ARBA" id="ARBA00023242"/>
    </source>
</evidence>
<feature type="region of interest" description="Disordered" evidence="5">
    <location>
        <begin position="199"/>
        <end position="223"/>
    </location>
</feature>
<evidence type="ECO:0000256" key="3">
    <source>
        <dbReference type="ARBA" id="ARBA00023163"/>
    </source>
</evidence>
<dbReference type="GO" id="GO:0003677">
    <property type="term" value="F:DNA binding"/>
    <property type="evidence" value="ECO:0007669"/>
    <property type="project" value="UniProtKB-KW"/>
</dbReference>
<proteinExistence type="predicted"/>
<dbReference type="Gene3D" id="2.170.150.80">
    <property type="entry name" value="NAC domain"/>
    <property type="match status" value="1"/>
</dbReference>
<gene>
    <name evidence="7" type="ORF">FSB_LOCUS1671</name>
</gene>
<evidence type="ECO:0000259" key="6">
    <source>
        <dbReference type="PROSITE" id="PS51005"/>
    </source>
</evidence>
<dbReference type="SUPFAM" id="SSF101941">
    <property type="entry name" value="NAC domain"/>
    <property type="match status" value="1"/>
</dbReference>
<evidence type="ECO:0000313" key="7">
    <source>
        <dbReference type="EMBL" id="SPC73789.1"/>
    </source>
</evidence>
<feature type="region of interest" description="Disordered" evidence="5">
    <location>
        <begin position="749"/>
        <end position="784"/>
    </location>
</feature>
<protein>
    <recommendedName>
        <fullName evidence="6">NAC domain-containing protein</fullName>
    </recommendedName>
</protein>